<keyword evidence="1" id="KW-0479">Metal-binding</keyword>
<evidence type="ECO:0000313" key="4">
    <source>
        <dbReference type="Proteomes" id="UP000238801"/>
    </source>
</evidence>
<dbReference type="AlphaFoldDB" id="A0A2T0X1U8"/>
<dbReference type="CDD" id="cd07724">
    <property type="entry name" value="POD-like_MBL-fold"/>
    <property type="match status" value="1"/>
</dbReference>
<dbReference type="PANTHER" id="PTHR43084:SF1">
    <property type="entry name" value="PERSULFIDE DIOXYGENASE ETHE1, MITOCHONDRIAL"/>
    <property type="match status" value="1"/>
</dbReference>
<dbReference type="InterPro" id="IPR044528">
    <property type="entry name" value="POD-like_MBL-fold"/>
</dbReference>
<dbReference type="Pfam" id="PF00753">
    <property type="entry name" value="Lactamase_B"/>
    <property type="match status" value="1"/>
</dbReference>
<dbReference type="InterPro" id="IPR036866">
    <property type="entry name" value="RibonucZ/Hydroxyglut_hydro"/>
</dbReference>
<protein>
    <submittedName>
        <fullName evidence="3">Glyoxylase-like metal-dependent hydrolase (Beta-lactamase superfamily II)</fullName>
    </submittedName>
</protein>
<evidence type="ECO:0000313" key="3">
    <source>
        <dbReference type="EMBL" id="PRY92926.1"/>
    </source>
</evidence>
<organism evidence="3 4">
    <name type="scientific">Hasllibacter halocynthiae</name>
    <dbReference type="NCBI Taxonomy" id="595589"/>
    <lineage>
        <taxon>Bacteria</taxon>
        <taxon>Pseudomonadati</taxon>
        <taxon>Pseudomonadota</taxon>
        <taxon>Alphaproteobacteria</taxon>
        <taxon>Rhodobacterales</taxon>
        <taxon>Roseobacteraceae</taxon>
        <taxon>Hasllibacter</taxon>
    </lineage>
</organism>
<dbReference type="GO" id="GO:0046872">
    <property type="term" value="F:metal ion binding"/>
    <property type="evidence" value="ECO:0007669"/>
    <property type="project" value="UniProtKB-KW"/>
</dbReference>
<dbReference type="RefSeq" id="WP_106160576.1">
    <property type="nucleotide sequence ID" value="NZ_PVTT01000002.1"/>
</dbReference>
<proteinExistence type="predicted"/>
<dbReference type="OrthoDB" id="9784009at2"/>
<sequence>MRISESRGRGSPRVAGFHEPETGSVQYVAACTATGRCMIVDPVQGYDPASAATSFELVRPLLDWIRAEGLEVEWVLDTHPHADHLSAADFVRGRTGARAGTGARVRDVAAIWGGLYGAPMEPEGAWDRLFEDGETFGIGECEVRVMLHPGHTLASVTFLMGDAAFVHDTFMGAPATGIARCDFPGGSAGAMWDSLRSILALPGATRLFVGHDYPSGREAEWESDVATEAARNPHLQEGREAFVAWREARDRTLPLPARMLAALQVNLHAGRLPQDGVLRIPLDRFPEEEGGPDADRAD</sequence>
<dbReference type="GO" id="GO:0016787">
    <property type="term" value="F:hydrolase activity"/>
    <property type="evidence" value="ECO:0007669"/>
    <property type="project" value="UniProtKB-KW"/>
</dbReference>
<dbReference type="Proteomes" id="UP000238801">
    <property type="component" value="Unassembled WGS sequence"/>
</dbReference>
<dbReference type="GO" id="GO:0050313">
    <property type="term" value="F:sulfur dioxygenase activity"/>
    <property type="evidence" value="ECO:0007669"/>
    <property type="project" value="InterPro"/>
</dbReference>
<name>A0A2T0X1U8_9RHOB</name>
<evidence type="ECO:0000256" key="1">
    <source>
        <dbReference type="ARBA" id="ARBA00022723"/>
    </source>
</evidence>
<dbReference type="InterPro" id="IPR001279">
    <property type="entry name" value="Metallo-B-lactamas"/>
</dbReference>
<dbReference type="PANTHER" id="PTHR43084">
    <property type="entry name" value="PERSULFIDE DIOXYGENASE ETHE1"/>
    <property type="match status" value="1"/>
</dbReference>
<dbReference type="SMART" id="SM00849">
    <property type="entry name" value="Lactamase_B"/>
    <property type="match status" value="1"/>
</dbReference>
<dbReference type="GO" id="GO:0070813">
    <property type="term" value="P:hydrogen sulfide metabolic process"/>
    <property type="evidence" value="ECO:0007669"/>
    <property type="project" value="TreeGrafter"/>
</dbReference>
<reference evidence="3 4" key="1">
    <citation type="submission" date="2018-03" db="EMBL/GenBank/DDBJ databases">
        <title>Genomic Encyclopedia of Archaeal and Bacterial Type Strains, Phase II (KMG-II): from individual species to whole genera.</title>
        <authorList>
            <person name="Goeker M."/>
        </authorList>
    </citation>
    <scope>NUCLEOTIDE SEQUENCE [LARGE SCALE GENOMIC DNA]</scope>
    <source>
        <strain evidence="3 4">DSM 29318</strain>
    </source>
</reference>
<dbReference type="InterPro" id="IPR051682">
    <property type="entry name" value="Mito_Persulfide_Diox"/>
</dbReference>
<dbReference type="SUPFAM" id="SSF56281">
    <property type="entry name" value="Metallo-hydrolase/oxidoreductase"/>
    <property type="match status" value="1"/>
</dbReference>
<gene>
    <name evidence="3" type="ORF">BCF33_1789</name>
</gene>
<accession>A0A2T0X1U8</accession>
<comment type="caution">
    <text evidence="3">The sequence shown here is derived from an EMBL/GenBank/DDBJ whole genome shotgun (WGS) entry which is preliminary data.</text>
</comment>
<evidence type="ECO:0000259" key="2">
    <source>
        <dbReference type="SMART" id="SM00849"/>
    </source>
</evidence>
<keyword evidence="3" id="KW-0378">Hydrolase</keyword>
<dbReference type="GO" id="GO:0006749">
    <property type="term" value="P:glutathione metabolic process"/>
    <property type="evidence" value="ECO:0007669"/>
    <property type="project" value="InterPro"/>
</dbReference>
<feature type="domain" description="Metallo-beta-lactamase" evidence="2">
    <location>
        <begin position="23"/>
        <end position="211"/>
    </location>
</feature>
<dbReference type="Gene3D" id="3.60.15.10">
    <property type="entry name" value="Ribonuclease Z/Hydroxyacylglutathione hydrolase-like"/>
    <property type="match status" value="1"/>
</dbReference>
<keyword evidence="4" id="KW-1185">Reference proteome</keyword>
<dbReference type="EMBL" id="PVTT01000002">
    <property type="protein sequence ID" value="PRY92926.1"/>
    <property type="molecule type" value="Genomic_DNA"/>
</dbReference>